<evidence type="ECO:0000313" key="2">
    <source>
        <dbReference type="Proteomes" id="UP001162501"/>
    </source>
</evidence>
<reference evidence="1" key="2">
    <citation type="submission" date="2025-03" db="EMBL/GenBank/DDBJ databases">
        <authorList>
            <consortium name="ELIXIR-Norway"/>
            <consortium name="Elixir Norway"/>
        </authorList>
    </citation>
    <scope>NUCLEOTIDE SEQUENCE</scope>
</reference>
<evidence type="ECO:0000313" key="1">
    <source>
        <dbReference type="EMBL" id="CAN0458699.1"/>
    </source>
</evidence>
<gene>
    <name evidence="1" type="ORF">MRATA1EN22A_LOCUS19867</name>
</gene>
<organism evidence="1 2">
    <name type="scientific">Rangifer tarandus platyrhynchus</name>
    <name type="common">Svalbard reindeer</name>
    <dbReference type="NCBI Taxonomy" id="3082113"/>
    <lineage>
        <taxon>Eukaryota</taxon>
        <taxon>Metazoa</taxon>
        <taxon>Chordata</taxon>
        <taxon>Craniata</taxon>
        <taxon>Vertebrata</taxon>
        <taxon>Euteleostomi</taxon>
        <taxon>Mammalia</taxon>
        <taxon>Eutheria</taxon>
        <taxon>Laurasiatheria</taxon>
        <taxon>Artiodactyla</taxon>
        <taxon>Ruminantia</taxon>
        <taxon>Pecora</taxon>
        <taxon>Cervidae</taxon>
        <taxon>Odocoileinae</taxon>
        <taxon>Rangifer</taxon>
    </lineage>
</organism>
<accession>A0AC59ZLC2</accession>
<sequence>MRSRKASYGGAGAAPWPLHGLRIVLIQGPPGRAKDLPGTEGGVRPSLAGPKHLTVPPTCPSIPPRRPERGRG</sequence>
<dbReference type="EMBL" id="OX596114">
    <property type="protein sequence ID" value="CAN0458699.1"/>
    <property type="molecule type" value="Genomic_DNA"/>
</dbReference>
<proteinExistence type="predicted"/>
<dbReference type="Proteomes" id="UP001162501">
    <property type="component" value="Chromosome 30"/>
</dbReference>
<name>A0AC59ZLC2_RANTA</name>
<reference evidence="1" key="1">
    <citation type="submission" date="2023-05" db="EMBL/GenBank/DDBJ databases">
        <authorList>
            <consortium name="ELIXIR-Norway"/>
        </authorList>
    </citation>
    <scope>NUCLEOTIDE SEQUENCE</scope>
</reference>
<protein>
    <submittedName>
        <fullName evidence="1">Uncharacterized protein</fullName>
    </submittedName>
</protein>